<proteinExistence type="inferred from homology"/>
<dbReference type="InterPro" id="IPR002401">
    <property type="entry name" value="Cyt_P450_E_grp-I"/>
</dbReference>
<comment type="cofactor">
    <cofactor evidence="1">
        <name>heme</name>
        <dbReference type="ChEBI" id="CHEBI:30413"/>
    </cofactor>
</comment>
<dbReference type="Gene3D" id="1.10.630.10">
    <property type="entry name" value="Cytochrome P450"/>
    <property type="match status" value="1"/>
</dbReference>
<evidence type="ECO:0000256" key="7">
    <source>
        <dbReference type="ARBA" id="ARBA00022989"/>
    </source>
</evidence>
<keyword evidence="11" id="KW-0472">Membrane</keyword>
<organism evidence="12">
    <name type="scientific">Aegilops tauschii</name>
    <name type="common">Tausch's goatgrass</name>
    <name type="synonym">Aegilops squarrosa</name>
    <dbReference type="NCBI Taxonomy" id="37682"/>
    <lineage>
        <taxon>Eukaryota</taxon>
        <taxon>Viridiplantae</taxon>
        <taxon>Streptophyta</taxon>
        <taxon>Embryophyta</taxon>
        <taxon>Tracheophyta</taxon>
        <taxon>Spermatophyta</taxon>
        <taxon>Magnoliopsida</taxon>
        <taxon>Liliopsida</taxon>
        <taxon>Poales</taxon>
        <taxon>Poaceae</taxon>
        <taxon>BOP clade</taxon>
        <taxon>Pooideae</taxon>
        <taxon>Triticodae</taxon>
        <taxon>Triticeae</taxon>
        <taxon>Triticinae</taxon>
        <taxon>Aegilops</taxon>
    </lineage>
</organism>
<dbReference type="Pfam" id="PF00067">
    <property type="entry name" value="p450"/>
    <property type="match status" value="1"/>
</dbReference>
<evidence type="ECO:0000256" key="6">
    <source>
        <dbReference type="ARBA" id="ARBA00022723"/>
    </source>
</evidence>
<evidence type="ECO:0000256" key="10">
    <source>
        <dbReference type="ARBA" id="ARBA00023033"/>
    </source>
</evidence>
<dbReference type="InterPro" id="IPR001128">
    <property type="entry name" value="Cyt_P450"/>
</dbReference>
<evidence type="ECO:0000256" key="4">
    <source>
        <dbReference type="ARBA" id="ARBA00022617"/>
    </source>
</evidence>
<protein>
    <submittedName>
        <fullName evidence="12">Uncharacterized protein</fullName>
    </submittedName>
</protein>
<evidence type="ECO:0000256" key="9">
    <source>
        <dbReference type="ARBA" id="ARBA00023004"/>
    </source>
</evidence>
<dbReference type="AlphaFoldDB" id="M8C3E3"/>
<keyword evidence="7" id="KW-1133">Transmembrane helix</keyword>
<keyword evidence="8" id="KW-0560">Oxidoreductase</keyword>
<dbReference type="GO" id="GO:0004497">
    <property type="term" value="F:monooxygenase activity"/>
    <property type="evidence" value="ECO:0007669"/>
    <property type="project" value="UniProtKB-KW"/>
</dbReference>
<reference evidence="12" key="1">
    <citation type="submission" date="2015-06" db="UniProtKB">
        <authorList>
            <consortium name="EnsemblPlants"/>
        </authorList>
    </citation>
    <scope>IDENTIFICATION</scope>
</reference>
<evidence type="ECO:0000256" key="8">
    <source>
        <dbReference type="ARBA" id="ARBA00023002"/>
    </source>
</evidence>
<evidence type="ECO:0000256" key="1">
    <source>
        <dbReference type="ARBA" id="ARBA00001971"/>
    </source>
</evidence>
<evidence type="ECO:0000256" key="2">
    <source>
        <dbReference type="ARBA" id="ARBA00004167"/>
    </source>
</evidence>
<dbReference type="GO" id="GO:0016705">
    <property type="term" value="F:oxidoreductase activity, acting on paired donors, with incorporation or reduction of molecular oxygen"/>
    <property type="evidence" value="ECO:0007669"/>
    <property type="project" value="InterPro"/>
</dbReference>
<dbReference type="SUPFAM" id="SSF48264">
    <property type="entry name" value="Cytochrome P450"/>
    <property type="match status" value="1"/>
</dbReference>
<evidence type="ECO:0000256" key="11">
    <source>
        <dbReference type="ARBA" id="ARBA00023136"/>
    </source>
</evidence>
<evidence type="ECO:0000313" key="12">
    <source>
        <dbReference type="EnsemblPlants" id="EMT28583"/>
    </source>
</evidence>
<dbReference type="GO" id="GO:0020037">
    <property type="term" value="F:heme binding"/>
    <property type="evidence" value="ECO:0007669"/>
    <property type="project" value="InterPro"/>
</dbReference>
<keyword evidence="5" id="KW-0812">Transmembrane</keyword>
<dbReference type="PANTHER" id="PTHR47944:SF17">
    <property type="entry name" value="3,9-DIHYDROXYPTEROCARPAN 6A-MONOOXYGENASE"/>
    <property type="match status" value="1"/>
</dbReference>
<keyword evidence="6" id="KW-0479">Metal-binding</keyword>
<comment type="similarity">
    <text evidence="3">Belongs to the cytochrome P450 family.</text>
</comment>
<name>M8C3E3_AEGTA</name>
<evidence type="ECO:0000256" key="3">
    <source>
        <dbReference type="ARBA" id="ARBA00010617"/>
    </source>
</evidence>
<dbReference type="GO" id="GO:0005506">
    <property type="term" value="F:iron ion binding"/>
    <property type="evidence" value="ECO:0007669"/>
    <property type="project" value="InterPro"/>
</dbReference>
<dbReference type="GO" id="GO:0016020">
    <property type="term" value="C:membrane"/>
    <property type="evidence" value="ECO:0007669"/>
    <property type="project" value="UniProtKB-SubCell"/>
</dbReference>
<keyword evidence="10" id="KW-0503">Monooxygenase</keyword>
<evidence type="ECO:0000256" key="5">
    <source>
        <dbReference type="ARBA" id="ARBA00022692"/>
    </source>
</evidence>
<dbReference type="PANTHER" id="PTHR47944">
    <property type="entry name" value="CYTOCHROME P450 98A9"/>
    <property type="match status" value="1"/>
</dbReference>
<sequence length="69" mass="7505">MYGGAVQAITVAAVDYPSNATEWALAEMANAPEVMGKTVEEMDRVVGRKRLVHESDIPPLIFAKACVRE</sequence>
<keyword evidence="9" id="KW-0408">Iron</keyword>
<dbReference type="EnsemblPlants" id="EMT28583">
    <property type="protein sequence ID" value="EMT28583"/>
    <property type="gene ID" value="F775_43046"/>
</dbReference>
<dbReference type="InterPro" id="IPR036396">
    <property type="entry name" value="Cyt_P450_sf"/>
</dbReference>
<accession>M8C3E3</accession>
<comment type="subcellular location">
    <subcellularLocation>
        <location evidence="2">Membrane</location>
        <topology evidence="2">Single-pass membrane protein</topology>
    </subcellularLocation>
</comment>
<keyword evidence="4" id="KW-0349">Heme</keyword>
<dbReference type="PRINTS" id="PR00463">
    <property type="entry name" value="EP450I"/>
</dbReference>